<organism evidence="1 2">
    <name type="scientific">Caerostris darwini</name>
    <dbReference type="NCBI Taxonomy" id="1538125"/>
    <lineage>
        <taxon>Eukaryota</taxon>
        <taxon>Metazoa</taxon>
        <taxon>Ecdysozoa</taxon>
        <taxon>Arthropoda</taxon>
        <taxon>Chelicerata</taxon>
        <taxon>Arachnida</taxon>
        <taxon>Araneae</taxon>
        <taxon>Araneomorphae</taxon>
        <taxon>Entelegynae</taxon>
        <taxon>Araneoidea</taxon>
        <taxon>Araneidae</taxon>
        <taxon>Caerostris</taxon>
    </lineage>
</organism>
<keyword evidence="2" id="KW-1185">Reference proteome</keyword>
<gene>
    <name evidence="1" type="ORF">CDAR_620131</name>
</gene>
<dbReference type="AlphaFoldDB" id="A0AAV4PZM8"/>
<evidence type="ECO:0000313" key="1">
    <source>
        <dbReference type="EMBL" id="GIY02610.1"/>
    </source>
</evidence>
<comment type="caution">
    <text evidence="1">The sequence shown here is derived from an EMBL/GenBank/DDBJ whole genome shotgun (WGS) entry which is preliminary data.</text>
</comment>
<accession>A0AAV4PZM8</accession>
<protein>
    <submittedName>
        <fullName evidence="1">Uncharacterized protein</fullName>
    </submittedName>
</protein>
<sequence length="87" mass="9757">MFVCLSHSQMNIFDGASTEIEHKNLLVPGGVIWTLHGCRHTRPDVEQVLKSLFVIKKGGEDFLRGNEKKEILPLKPAVECVKRSNGE</sequence>
<reference evidence="1 2" key="1">
    <citation type="submission" date="2021-06" db="EMBL/GenBank/DDBJ databases">
        <title>Caerostris darwini draft genome.</title>
        <authorList>
            <person name="Kono N."/>
            <person name="Arakawa K."/>
        </authorList>
    </citation>
    <scope>NUCLEOTIDE SEQUENCE [LARGE SCALE GENOMIC DNA]</scope>
</reference>
<evidence type="ECO:0000313" key="2">
    <source>
        <dbReference type="Proteomes" id="UP001054837"/>
    </source>
</evidence>
<dbReference type="EMBL" id="BPLQ01003696">
    <property type="protein sequence ID" value="GIY02610.1"/>
    <property type="molecule type" value="Genomic_DNA"/>
</dbReference>
<dbReference type="Proteomes" id="UP001054837">
    <property type="component" value="Unassembled WGS sequence"/>
</dbReference>
<proteinExistence type="predicted"/>
<name>A0AAV4PZM8_9ARAC</name>